<evidence type="ECO:0000313" key="3">
    <source>
        <dbReference type="EMBL" id="WFR77921.1"/>
    </source>
</evidence>
<keyword evidence="3" id="KW-0378">Hydrolase</keyword>
<keyword evidence="1" id="KW-0732">Signal</keyword>
<evidence type="ECO:0000259" key="2">
    <source>
        <dbReference type="Pfam" id="PF00144"/>
    </source>
</evidence>
<dbReference type="EMBL" id="CP121464">
    <property type="protein sequence ID" value="WFR77921.1"/>
    <property type="molecule type" value="Genomic_DNA"/>
</dbReference>
<dbReference type="Proteomes" id="UP001219584">
    <property type="component" value="Chromosome"/>
</dbReference>
<keyword evidence="4" id="KW-1185">Reference proteome</keyword>
<organism evidence="3 4">
    <name type="scientific">Janthinobacterium rivuli</name>
    <dbReference type="NCBI Taxonomy" id="2751478"/>
    <lineage>
        <taxon>Bacteria</taxon>
        <taxon>Pseudomonadati</taxon>
        <taxon>Pseudomonadota</taxon>
        <taxon>Betaproteobacteria</taxon>
        <taxon>Burkholderiales</taxon>
        <taxon>Oxalobacteraceae</taxon>
        <taxon>Janthinobacterium</taxon>
    </lineage>
</organism>
<feature type="signal peptide" evidence="1">
    <location>
        <begin position="1"/>
        <end position="20"/>
    </location>
</feature>
<dbReference type="PANTHER" id="PTHR43283">
    <property type="entry name" value="BETA-LACTAMASE-RELATED"/>
    <property type="match status" value="1"/>
</dbReference>
<protein>
    <submittedName>
        <fullName evidence="3">Serine hydrolase</fullName>
        <ecNumber evidence="3">3.-.-.-</ecNumber>
    </submittedName>
</protein>
<evidence type="ECO:0000256" key="1">
    <source>
        <dbReference type="SAM" id="SignalP"/>
    </source>
</evidence>
<sequence>MRHLPLLLIATLCLPCAASAQDTPATIAQVLQAQDGDSHGDLRAVVVLRDGAVVAERYYNGETADTLHDIRSAGKSITALLVGAAVARGQLATTKTVGDYWPEVAGSPAGKVVLDDLLTMRSGLAAFDEDEQSPGNEDKLDEASDPAAFVRGVPAAAAPGSIYRYNSLGSYIAGRVVENASGADLEDVAAKALFAPLGITRWSWGRDVAHHPKGQGNLSLRARDTAKIGQLVLDDGAVDGKTVIDAAWIKAALAPRVAIGAVDRYADSYGYFWYAKTQDIAGQKITVHFASGNGGNKIYVIPARRMVVSIASGAYGKAYGQRRSEDILKAILKADATQM</sequence>
<dbReference type="Gene3D" id="3.40.710.10">
    <property type="entry name" value="DD-peptidase/beta-lactamase superfamily"/>
    <property type="match status" value="1"/>
</dbReference>
<dbReference type="EC" id="3.-.-.-" evidence="3"/>
<dbReference type="SUPFAM" id="SSF56601">
    <property type="entry name" value="beta-lactamase/transpeptidase-like"/>
    <property type="match status" value="1"/>
</dbReference>
<name>A0ABY8HZ70_9BURK</name>
<dbReference type="PANTHER" id="PTHR43283:SF7">
    <property type="entry name" value="BETA-LACTAMASE-RELATED DOMAIN-CONTAINING PROTEIN"/>
    <property type="match status" value="1"/>
</dbReference>
<gene>
    <name evidence="3" type="ORF">P9875_19635</name>
</gene>
<dbReference type="InterPro" id="IPR001466">
    <property type="entry name" value="Beta-lactam-related"/>
</dbReference>
<dbReference type="InterPro" id="IPR012338">
    <property type="entry name" value="Beta-lactam/transpept-like"/>
</dbReference>
<dbReference type="RefSeq" id="WP_278316357.1">
    <property type="nucleotide sequence ID" value="NZ_CP121464.1"/>
</dbReference>
<feature type="domain" description="Beta-lactamase-related" evidence="2">
    <location>
        <begin position="44"/>
        <end position="314"/>
    </location>
</feature>
<dbReference type="InterPro" id="IPR050789">
    <property type="entry name" value="Diverse_Enzym_Activities"/>
</dbReference>
<feature type="chain" id="PRO_5045308003" evidence="1">
    <location>
        <begin position="21"/>
        <end position="339"/>
    </location>
</feature>
<dbReference type="GO" id="GO:0016787">
    <property type="term" value="F:hydrolase activity"/>
    <property type="evidence" value="ECO:0007669"/>
    <property type="project" value="UniProtKB-KW"/>
</dbReference>
<accession>A0ABY8HZ70</accession>
<proteinExistence type="predicted"/>
<dbReference type="Pfam" id="PF00144">
    <property type="entry name" value="Beta-lactamase"/>
    <property type="match status" value="1"/>
</dbReference>
<reference evidence="3 4" key="1">
    <citation type="submission" date="2023-04" db="EMBL/GenBank/DDBJ databases">
        <title>Nanopore sequencing of Janthinobacterium from water.</title>
        <authorList>
            <person name="Ciuchcinski K."/>
            <person name="Rokowska A."/>
            <person name="Dziewit L."/>
        </authorList>
    </citation>
    <scope>NUCLEOTIDE SEQUENCE [LARGE SCALE GENOMIC DNA]</scope>
    <source>
        <strain evidence="3 4">DEMB2</strain>
    </source>
</reference>
<evidence type="ECO:0000313" key="4">
    <source>
        <dbReference type="Proteomes" id="UP001219584"/>
    </source>
</evidence>